<dbReference type="EMBL" id="CP031166">
    <property type="protein sequence ID" value="AXV09813.1"/>
    <property type="molecule type" value="Genomic_DNA"/>
</dbReference>
<accession>A0A346Y5R6</accession>
<protein>
    <submittedName>
        <fullName evidence="1">Uncharacterized protein</fullName>
    </submittedName>
</protein>
<gene>
    <name evidence="1" type="ORF">DVS28_b0043</name>
</gene>
<dbReference type="Proteomes" id="UP000264006">
    <property type="component" value="Plasmid pEDY32-46I"/>
</dbReference>
<name>A0A346Y5R6_9ACTN</name>
<keyword evidence="1" id="KW-0614">Plasmid</keyword>
<dbReference type="AlphaFoldDB" id="A0A346Y5R6"/>
<evidence type="ECO:0000313" key="2">
    <source>
        <dbReference type="Proteomes" id="UP000264006"/>
    </source>
</evidence>
<keyword evidence="2" id="KW-1185">Reference proteome</keyword>
<reference evidence="1 2" key="1">
    <citation type="submission" date="2018-09" db="EMBL/GenBank/DDBJ databases">
        <title>Complete genome sequence of Euzebya sp. DY32-46 isolated from seawater of Pacific Ocean.</title>
        <authorList>
            <person name="Xu L."/>
            <person name="Wu Y.-H."/>
            <person name="Xu X.-W."/>
        </authorList>
    </citation>
    <scope>NUCLEOTIDE SEQUENCE [LARGE SCALE GENOMIC DNA]</scope>
    <source>
        <strain evidence="1 2">DY32-46</strain>
        <plasmid evidence="2">pedy32-46i</plasmid>
    </source>
</reference>
<proteinExistence type="predicted"/>
<dbReference type="RefSeq" id="WP_114594432.1">
    <property type="nucleotide sequence ID" value="NZ_CP031166.1"/>
</dbReference>
<geneLocation type="plasmid" evidence="2">
    <name>pedy32-46i</name>
</geneLocation>
<sequence length="164" mass="17620">MRPDPHHEAIARDLVFGLAAGHPFPIAVAEPVGVWRALYLAFSVIFGDARQDGWEADELTAAILGSTYRPDPRWDALVTGLVHRLCTHQDNTRTARTSSDGTDPDGIRDLFSRNLPLEPCRQTIAVITEIVVALADATIPTNGPMDLAAECGDAIARGAALPLT</sequence>
<organism evidence="1 2">
    <name type="scientific">Euzebya pacifica</name>
    <dbReference type="NCBI Taxonomy" id="1608957"/>
    <lineage>
        <taxon>Bacteria</taxon>
        <taxon>Bacillati</taxon>
        <taxon>Actinomycetota</taxon>
        <taxon>Nitriliruptoria</taxon>
        <taxon>Euzebyales</taxon>
    </lineage>
</organism>
<dbReference type="KEGG" id="euz:DVS28_b0043"/>
<evidence type="ECO:0000313" key="1">
    <source>
        <dbReference type="EMBL" id="AXV09813.1"/>
    </source>
</evidence>